<dbReference type="Gene3D" id="1.10.520.40">
    <property type="entry name" value="CRISPR-associated protein Cse2"/>
    <property type="match status" value="1"/>
</dbReference>
<evidence type="ECO:0008006" key="4">
    <source>
        <dbReference type="Google" id="ProtNLM"/>
    </source>
</evidence>
<dbReference type="RefSeq" id="WP_190061072.1">
    <property type="nucleotide sequence ID" value="NZ_BMWH01000047.1"/>
</dbReference>
<proteinExistence type="predicted"/>
<reference evidence="2" key="2">
    <citation type="submission" date="2020-09" db="EMBL/GenBank/DDBJ databases">
        <authorList>
            <person name="Sun Q."/>
            <person name="Ohkuma M."/>
        </authorList>
    </citation>
    <scope>NUCLEOTIDE SEQUENCE</scope>
    <source>
        <strain evidence="2">JCM 5016</strain>
    </source>
</reference>
<evidence type="ECO:0000256" key="1">
    <source>
        <dbReference type="SAM" id="MobiDB-lite"/>
    </source>
</evidence>
<sequence length="235" mass="25197">MTDATTASLSAVPPDDASTAARPSSWLTEARTFVAAVEKICRTDKGARAALRRGEGKPLDSPGVQGMHKIVAPLLPPAALYDDDTQRAHYAIAAMIAAQRSDAHTGAPAPAQNEQAASPAPYGRSLGLTYAAAVSSGGQDGMRESAAEDRLNLLTRQSINGLHRHLPAAVRQLCGKKCPPDWAQMLVDLRAWPRDRGRIGRRWLQDFYRARRAADLEAAKKADDQTEAQPPADDA</sequence>
<evidence type="ECO:0000313" key="3">
    <source>
        <dbReference type="Proteomes" id="UP000623010"/>
    </source>
</evidence>
<dbReference type="NCBIfam" id="TIGR02548">
    <property type="entry name" value="casB_cse2"/>
    <property type="match status" value="1"/>
</dbReference>
<dbReference type="InterPro" id="IPR038287">
    <property type="entry name" value="Cse2_sf"/>
</dbReference>
<accession>A0A918S069</accession>
<gene>
    <name evidence="2" type="ORF">GCM10010389_64600</name>
</gene>
<dbReference type="Proteomes" id="UP000623010">
    <property type="component" value="Unassembled WGS sequence"/>
</dbReference>
<keyword evidence="3" id="KW-1185">Reference proteome</keyword>
<evidence type="ECO:0000313" key="2">
    <source>
        <dbReference type="EMBL" id="GHA17377.1"/>
    </source>
</evidence>
<protein>
    <recommendedName>
        <fullName evidence="4">Type I-E CRISPR-associated protein Cse2/CasB</fullName>
    </recommendedName>
</protein>
<name>A0A918S069_9ACTN</name>
<dbReference type="EMBL" id="BMWH01000047">
    <property type="protein sequence ID" value="GHA17377.1"/>
    <property type="molecule type" value="Genomic_DNA"/>
</dbReference>
<comment type="caution">
    <text evidence="2">The sequence shown here is derived from an EMBL/GenBank/DDBJ whole genome shotgun (WGS) entry which is preliminary data.</text>
</comment>
<feature type="region of interest" description="Disordered" evidence="1">
    <location>
        <begin position="1"/>
        <end position="23"/>
    </location>
</feature>
<dbReference type="InterPro" id="IPR013382">
    <property type="entry name" value="CRISPR-assoc_prot_Cse2"/>
</dbReference>
<reference evidence="2" key="1">
    <citation type="journal article" date="2014" name="Int. J. Syst. Evol. Microbiol.">
        <title>Complete genome sequence of Corynebacterium casei LMG S-19264T (=DSM 44701T), isolated from a smear-ripened cheese.</title>
        <authorList>
            <consortium name="US DOE Joint Genome Institute (JGI-PGF)"/>
            <person name="Walter F."/>
            <person name="Albersmeier A."/>
            <person name="Kalinowski J."/>
            <person name="Ruckert C."/>
        </authorList>
    </citation>
    <scope>NUCLEOTIDE SEQUENCE</scope>
    <source>
        <strain evidence="2">JCM 5016</strain>
    </source>
</reference>
<dbReference type="AlphaFoldDB" id="A0A918S069"/>
<dbReference type="Pfam" id="PF09485">
    <property type="entry name" value="CRISPR_Cse2"/>
    <property type="match status" value="1"/>
</dbReference>
<organism evidence="2 3">
    <name type="scientific">Streptomyces echinoruber</name>
    <dbReference type="NCBI Taxonomy" id="68898"/>
    <lineage>
        <taxon>Bacteria</taxon>
        <taxon>Bacillati</taxon>
        <taxon>Actinomycetota</taxon>
        <taxon>Actinomycetes</taxon>
        <taxon>Kitasatosporales</taxon>
        <taxon>Streptomycetaceae</taxon>
        <taxon>Streptomyces</taxon>
    </lineage>
</organism>